<organism evidence="4 5">
    <name type="scientific">Roseivirga spongicola</name>
    <dbReference type="NCBI Taxonomy" id="333140"/>
    <lineage>
        <taxon>Bacteria</taxon>
        <taxon>Pseudomonadati</taxon>
        <taxon>Bacteroidota</taxon>
        <taxon>Cytophagia</taxon>
        <taxon>Cytophagales</taxon>
        <taxon>Roseivirgaceae</taxon>
        <taxon>Roseivirga</taxon>
    </lineage>
</organism>
<keyword evidence="5" id="KW-1185">Reference proteome</keyword>
<dbReference type="InterPro" id="IPR051803">
    <property type="entry name" value="TA_system_RelE-like_toxin"/>
</dbReference>
<dbReference type="Pfam" id="PF05016">
    <property type="entry name" value="ParE_toxin"/>
    <property type="match status" value="1"/>
</dbReference>
<keyword evidence="2" id="KW-1277">Toxin-antitoxin system</keyword>
<evidence type="ECO:0000256" key="2">
    <source>
        <dbReference type="ARBA" id="ARBA00022649"/>
    </source>
</evidence>
<dbReference type="InterPro" id="IPR007712">
    <property type="entry name" value="RelE/ParE_toxin"/>
</dbReference>
<dbReference type="PANTHER" id="PTHR33755">
    <property type="entry name" value="TOXIN PARE1-RELATED"/>
    <property type="match status" value="1"/>
</dbReference>
<dbReference type="EMBL" id="LRPC01000001">
    <property type="protein sequence ID" value="KYG77516.1"/>
    <property type="molecule type" value="Genomic_DNA"/>
</dbReference>
<dbReference type="AlphaFoldDB" id="A0A150XFQ3"/>
<proteinExistence type="inferred from homology"/>
<sequence length="103" mass="11962">MGQLRHYVLSQPADHDLEDIFDYTAQEFGMDQAVSYLNGLDELFHMLLDNPELGRLRPELKADLRSIAKEAHVVFYSVNNDHIRIIRVLHGSRDMINFLGEHE</sequence>
<dbReference type="InterPro" id="IPR028344">
    <property type="entry name" value="ParE1/4"/>
</dbReference>
<dbReference type="RefSeq" id="WP_068215934.1">
    <property type="nucleotide sequence ID" value="NZ_CP139724.1"/>
</dbReference>
<evidence type="ECO:0000313" key="4">
    <source>
        <dbReference type="EMBL" id="KYG77516.1"/>
    </source>
</evidence>
<dbReference type="OrthoDB" id="7173315at2"/>
<name>A0A150XFQ3_9BACT</name>
<dbReference type="Proteomes" id="UP000075606">
    <property type="component" value="Unassembled WGS sequence"/>
</dbReference>
<dbReference type="Gene3D" id="3.30.2310.20">
    <property type="entry name" value="RelE-like"/>
    <property type="match status" value="1"/>
</dbReference>
<evidence type="ECO:0000313" key="5">
    <source>
        <dbReference type="Proteomes" id="UP000075606"/>
    </source>
</evidence>
<comment type="similarity">
    <text evidence="1 3">Belongs to the RelE toxin family.</text>
</comment>
<evidence type="ECO:0000256" key="3">
    <source>
        <dbReference type="PIRNR" id="PIRNR029218"/>
    </source>
</evidence>
<dbReference type="STRING" id="333140.AWW68_01730"/>
<gene>
    <name evidence="4" type="ORF">AWW68_01730</name>
</gene>
<dbReference type="InterPro" id="IPR035093">
    <property type="entry name" value="RelE/ParE_toxin_dom_sf"/>
</dbReference>
<protein>
    <recommendedName>
        <fullName evidence="3">Toxin</fullName>
    </recommendedName>
</protein>
<accession>A0A150XFQ3</accession>
<reference evidence="4 5" key="1">
    <citation type="submission" date="2016-01" db="EMBL/GenBank/DDBJ databases">
        <title>Genome sequencing of Roseivirga spongicola UST030701-084.</title>
        <authorList>
            <person name="Selvaratnam C."/>
            <person name="Thevarajoo S."/>
            <person name="Goh K.M."/>
            <person name="Ee R."/>
            <person name="Chan K.-G."/>
            <person name="Chong C.S."/>
        </authorList>
    </citation>
    <scope>NUCLEOTIDE SEQUENCE [LARGE SCALE GENOMIC DNA]</scope>
    <source>
        <strain evidence="4 5">UST030701-084</strain>
    </source>
</reference>
<evidence type="ECO:0000256" key="1">
    <source>
        <dbReference type="ARBA" id="ARBA00006226"/>
    </source>
</evidence>
<dbReference type="PIRSF" id="PIRSF029218">
    <property type="entry name" value="ParE"/>
    <property type="match status" value="1"/>
</dbReference>
<comment type="caution">
    <text evidence="4">The sequence shown here is derived from an EMBL/GenBank/DDBJ whole genome shotgun (WGS) entry which is preliminary data.</text>
</comment>
<dbReference type="PANTHER" id="PTHR33755:SF9">
    <property type="entry name" value="TOXIN PARE1"/>
    <property type="match status" value="1"/>
</dbReference>